<gene>
    <name evidence="2" type="ORF">CBW46_002555</name>
</gene>
<protein>
    <submittedName>
        <fullName evidence="2">Uncharacterized protein</fullName>
    </submittedName>
</protein>
<evidence type="ECO:0000313" key="2">
    <source>
        <dbReference type="EMBL" id="PZE22668.1"/>
    </source>
</evidence>
<accession>A0A2W1P6I3</accession>
<dbReference type="RefSeq" id="WP_089198438.1">
    <property type="nucleotide sequence ID" value="NZ_NHRJ02000001.1"/>
</dbReference>
<reference evidence="2" key="1">
    <citation type="submission" date="2018-06" db="EMBL/GenBank/DDBJ databases">
        <title>Paenibacillus xerothermodurans sp. nov. an extremely dry heat resistant spore forming bacterium isolated from the soil of Cape Canaveral, Florida.</title>
        <authorList>
            <person name="Seuylemezian A."/>
            <person name="Kaur N."/>
            <person name="Patil P."/>
            <person name="Patil P."/>
            <person name="Mayilraj S."/>
            <person name="Vaishampayan P."/>
        </authorList>
    </citation>
    <scope>NUCLEOTIDE SEQUENCE [LARGE SCALE GENOMIC DNA]</scope>
    <source>
        <strain evidence="2">ATCC 27380</strain>
    </source>
</reference>
<feature type="chain" id="PRO_5016146468" evidence="1">
    <location>
        <begin position="33"/>
        <end position="324"/>
    </location>
</feature>
<comment type="caution">
    <text evidence="2">The sequence shown here is derived from an EMBL/GenBank/DDBJ whole genome shotgun (WGS) entry which is preliminary data.</text>
</comment>
<dbReference type="OrthoDB" id="2532515at2"/>
<sequence length="324" mass="35520">MLSARNRRISASLLLPLALFLFLAGCTDHDQAKQDLLQAVAKQEEVKSYKFSGSLELNADTSLLGQASPMTTALFAMIKESKIDYSGVSSLEASRMESDLKVTPKGADSVDMPVLIKDNKLFFHMPALNQQDEYMVLPVQFAGDAASDSPGGAERLKNTGRLTAAFNQQLLSGIDAKWLQPSKDPVTLSDGTTGKRITVEINSRNEQAFAEHWQKTVPGFIELLKTHGLASDAALAAWQSALQQIQFKAPTTIDLTIDSQGYVREQKWNLHFTSGASTNKNQLVWTQSLAEINQAPAFTRDTPEKQKSIDELLKLARPTSPAKP</sequence>
<proteinExistence type="predicted"/>
<evidence type="ECO:0000313" key="3">
    <source>
        <dbReference type="Proteomes" id="UP000214746"/>
    </source>
</evidence>
<evidence type="ECO:0000256" key="1">
    <source>
        <dbReference type="SAM" id="SignalP"/>
    </source>
</evidence>
<dbReference type="PROSITE" id="PS51257">
    <property type="entry name" value="PROKAR_LIPOPROTEIN"/>
    <property type="match status" value="1"/>
</dbReference>
<organism evidence="2 3">
    <name type="scientific">Paenibacillus xerothermodurans</name>
    <dbReference type="NCBI Taxonomy" id="1977292"/>
    <lineage>
        <taxon>Bacteria</taxon>
        <taxon>Bacillati</taxon>
        <taxon>Bacillota</taxon>
        <taxon>Bacilli</taxon>
        <taxon>Bacillales</taxon>
        <taxon>Paenibacillaceae</taxon>
        <taxon>Paenibacillus</taxon>
    </lineage>
</organism>
<feature type="signal peptide" evidence="1">
    <location>
        <begin position="1"/>
        <end position="32"/>
    </location>
</feature>
<keyword evidence="3" id="KW-1185">Reference proteome</keyword>
<dbReference type="Proteomes" id="UP000214746">
    <property type="component" value="Unassembled WGS sequence"/>
</dbReference>
<dbReference type="AlphaFoldDB" id="A0A2W1P6I3"/>
<name>A0A2W1P6I3_PAEXE</name>
<dbReference type="EMBL" id="NHRJ02000001">
    <property type="protein sequence ID" value="PZE22668.1"/>
    <property type="molecule type" value="Genomic_DNA"/>
</dbReference>
<keyword evidence="1" id="KW-0732">Signal</keyword>